<evidence type="ECO:0000256" key="11">
    <source>
        <dbReference type="PROSITE-ProRule" id="PRU01360"/>
    </source>
</evidence>
<evidence type="ECO:0000256" key="5">
    <source>
        <dbReference type="ARBA" id="ARBA00022692"/>
    </source>
</evidence>
<evidence type="ECO:0000256" key="4">
    <source>
        <dbReference type="ARBA" id="ARBA00022496"/>
    </source>
</evidence>
<dbReference type="InterPro" id="IPR036942">
    <property type="entry name" value="Beta-barrel_TonB_sf"/>
</dbReference>
<evidence type="ECO:0000256" key="6">
    <source>
        <dbReference type="ARBA" id="ARBA00023004"/>
    </source>
</evidence>
<keyword evidence="4" id="KW-0410">Iron transport</keyword>
<evidence type="ECO:0000256" key="12">
    <source>
        <dbReference type="RuleBase" id="RU003357"/>
    </source>
</evidence>
<feature type="chain" id="PRO_5021364571" evidence="13">
    <location>
        <begin position="27"/>
        <end position="747"/>
    </location>
</feature>
<comment type="caution">
    <text evidence="16">The sequence shown here is derived from an EMBL/GenBank/DDBJ whole genome shotgun (WGS) entry which is preliminary data.</text>
</comment>
<dbReference type="InterPro" id="IPR039426">
    <property type="entry name" value="TonB-dep_rcpt-like"/>
</dbReference>
<dbReference type="Pfam" id="PF00593">
    <property type="entry name" value="TonB_dep_Rec_b-barrel"/>
    <property type="match status" value="1"/>
</dbReference>
<accession>A0A501PGD3</accession>
<dbReference type="SUPFAM" id="SSF56935">
    <property type="entry name" value="Porins"/>
    <property type="match status" value="1"/>
</dbReference>
<keyword evidence="9 11" id="KW-0472">Membrane</keyword>
<gene>
    <name evidence="16" type="ORF">FIV46_12365</name>
</gene>
<dbReference type="PROSITE" id="PS52016">
    <property type="entry name" value="TONB_DEPENDENT_REC_3"/>
    <property type="match status" value="1"/>
</dbReference>
<keyword evidence="6" id="KW-0408">Iron</keyword>
<dbReference type="Proteomes" id="UP000319148">
    <property type="component" value="Unassembled WGS sequence"/>
</dbReference>
<dbReference type="RefSeq" id="WP_139941243.1">
    <property type="nucleotide sequence ID" value="NZ_JBHSYP010000002.1"/>
</dbReference>
<keyword evidence="17" id="KW-1185">Reference proteome</keyword>
<evidence type="ECO:0000256" key="3">
    <source>
        <dbReference type="ARBA" id="ARBA00022452"/>
    </source>
</evidence>
<dbReference type="CDD" id="cd01347">
    <property type="entry name" value="ligand_gated_channel"/>
    <property type="match status" value="1"/>
</dbReference>
<evidence type="ECO:0000256" key="7">
    <source>
        <dbReference type="ARBA" id="ARBA00023065"/>
    </source>
</evidence>
<keyword evidence="3 11" id="KW-1134">Transmembrane beta strand</keyword>
<protein>
    <submittedName>
        <fullName evidence="16">TonB-dependent receptor</fullName>
    </submittedName>
</protein>
<dbReference type="OrthoDB" id="7313036at2"/>
<dbReference type="EMBL" id="VFIY01000015">
    <property type="protein sequence ID" value="TPD59024.1"/>
    <property type="molecule type" value="Genomic_DNA"/>
</dbReference>
<keyword evidence="5 11" id="KW-0812">Transmembrane</keyword>
<keyword evidence="7" id="KW-0406">Ion transport</keyword>
<reference evidence="17" key="1">
    <citation type="submission" date="2019-06" db="EMBL/GenBank/DDBJ databases">
        <title>The complete genome of Emcibacter congregatus ZYLT.</title>
        <authorList>
            <person name="Zhao Z."/>
        </authorList>
    </citation>
    <scope>NUCLEOTIDE SEQUENCE [LARGE SCALE GENOMIC DNA]</scope>
    <source>
        <strain evidence="17">MCCC 1A06723</strain>
    </source>
</reference>
<evidence type="ECO:0000313" key="17">
    <source>
        <dbReference type="Proteomes" id="UP000319148"/>
    </source>
</evidence>
<evidence type="ECO:0000256" key="2">
    <source>
        <dbReference type="ARBA" id="ARBA00022448"/>
    </source>
</evidence>
<feature type="domain" description="TonB-dependent receptor plug" evidence="15">
    <location>
        <begin position="47"/>
        <end position="154"/>
    </location>
</feature>
<dbReference type="Gene3D" id="2.40.170.20">
    <property type="entry name" value="TonB-dependent receptor, beta-barrel domain"/>
    <property type="match status" value="1"/>
</dbReference>
<evidence type="ECO:0000259" key="14">
    <source>
        <dbReference type="Pfam" id="PF00593"/>
    </source>
</evidence>
<evidence type="ECO:0000256" key="13">
    <source>
        <dbReference type="SAM" id="SignalP"/>
    </source>
</evidence>
<keyword evidence="8 12" id="KW-0798">TonB box</keyword>
<comment type="subcellular location">
    <subcellularLocation>
        <location evidence="1 11">Cell outer membrane</location>
        <topology evidence="1 11">Multi-pass membrane protein</topology>
    </subcellularLocation>
</comment>
<keyword evidence="10 11" id="KW-0998">Cell outer membrane</keyword>
<keyword evidence="13" id="KW-0732">Signal</keyword>
<evidence type="ECO:0000256" key="8">
    <source>
        <dbReference type="ARBA" id="ARBA00023077"/>
    </source>
</evidence>
<organism evidence="16 17">
    <name type="scientific">Emcibacter nanhaiensis</name>
    <dbReference type="NCBI Taxonomy" id="1505037"/>
    <lineage>
        <taxon>Bacteria</taxon>
        <taxon>Pseudomonadati</taxon>
        <taxon>Pseudomonadota</taxon>
        <taxon>Alphaproteobacteria</taxon>
        <taxon>Emcibacterales</taxon>
        <taxon>Emcibacteraceae</taxon>
        <taxon>Emcibacter</taxon>
    </lineage>
</organism>
<keyword evidence="16" id="KW-0675">Receptor</keyword>
<dbReference type="GO" id="GO:0009279">
    <property type="term" value="C:cell outer membrane"/>
    <property type="evidence" value="ECO:0007669"/>
    <property type="project" value="UniProtKB-SubCell"/>
</dbReference>
<evidence type="ECO:0000313" key="16">
    <source>
        <dbReference type="EMBL" id="TPD59024.1"/>
    </source>
</evidence>
<proteinExistence type="inferred from homology"/>
<evidence type="ECO:0000259" key="15">
    <source>
        <dbReference type="Pfam" id="PF07715"/>
    </source>
</evidence>
<dbReference type="InterPro" id="IPR012910">
    <property type="entry name" value="Plug_dom"/>
</dbReference>
<comment type="similarity">
    <text evidence="11 12">Belongs to the TonB-dependent receptor family.</text>
</comment>
<evidence type="ECO:0000256" key="1">
    <source>
        <dbReference type="ARBA" id="ARBA00004571"/>
    </source>
</evidence>
<feature type="signal peptide" evidence="13">
    <location>
        <begin position="1"/>
        <end position="26"/>
    </location>
</feature>
<dbReference type="InterPro" id="IPR000531">
    <property type="entry name" value="Beta-barrel_TonB"/>
</dbReference>
<dbReference type="GO" id="GO:0006826">
    <property type="term" value="P:iron ion transport"/>
    <property type="evidence" value="ECO:0007669"/>
    <property type="project" value="UniProtKB-KW"/>
</dbReference>
<dbReference type="AlphaFoldDB" id="A0A501PGD3"/>
<evidence type="ECO:0000256" key="10">
    <source>
        <dbReference type="ARBA" id="ARBA00023237"/>
    </source>
</evidence>
<evidence type="ECO:0000256" key="9">
    <source>
        <dbReference type="ARBA" id="ARBA00023136"/>
    </source>
</evidence>
<sequence length="747" mass="82617">MYKRLLQTTALTALAFGATVTTPSFAEEEMMMLEEITVTAQRRSENLQAVPVAVTALSASAIEKADIHTQDDIATRIPSMTFSPFAPGQSVVSLRGISSNDDGAGTENSVAVFMDDVYLGRISNMAFELFDVERIEVLRGPQGTLYGKNAIGGAINVVSTKPGQDFQAKVKATVGNYDRQDFQGVVSGPLSDSLAAKVSFSSRQRDGWVENIYTGNKLKDENVQSVRGQLLWTGENTEVTLSADTMEMDQSDMARIPTRSSAVPGIAEAHQALGGDYKHSTNPQDGYARKGANGVSLKVEHDFGDAGTLTSVSAYRDSANDWEMDSTGSPIMNIVDEIHDYTKQYSQEFRFAGPINDSADFVAGLFYMNENTDRQEIFRLVRNEDDRLPNLSADDTVDLVGSYRQDNTTDSFAAFAHVNYNVTEKLKLGVGVRYTYEEKNIENWTSTYGVFPGFIISTDFGTDIDNKIGGIAASESWSDFSPKVTLDYQVNDDVLLYATVSKGFKSGGFGAAPESVAATQIPLQPEIAWNYEIGSKSDLFDGTLRLNLAAYYTDYSDLQYQRFGTLLDGQITPFGVFRTRNAASAEIYGVEAEFTWVPVENLYISGNYSYMHTEAEFNFDAYYTTPPATPDIQTKPLTRAPEHRFYIAADYSHDVSWGGQMSYHIDYRYTGDQRGDVVSDATMQPAWGVSDAHVDWTSEDEQWEISFWGKNIFDEKYISHIYIVGPGDVAVYGDPAMYGASVTWRFN</sequence>
<dbReference type="Pfam" id="PF07715">
    <property type="entry name" value="Plug"/>
    <property type="match status" value="1"/>
</dbReference>
<dbReference type="PANTHER" id="PTHR32552:SF81">
    <property type="entry name" value="TONB-DEPENDENT OUTER MEMBRANE RECEPTOR"/>
    <property type="match status" value="1"/>
</dbReference>
<keyword evidence="2 11" id="KW-0813">Transport</keyword>
<feature type="domain" description="TonB-dependent receptor-like beta-barrel" evidence="14">
    <location>
        <begin position="275"/>
        <end position="712"/>
    </location>
</feature>
<name>A0A501PGD3_9PROT</name>
<dbReference type="PANTHER" id="PTHR32552">
    <property type="entry name" value="FERRICHROME IRON RECEPTOR-RELATED"/>
    <property type="match status" value="1"/>
</dbReference>